<name>A0AAV0S813_9ROSI</name>
<evidence type="ECO:0000313" key="2">
    <source>
        <dbReference type="Proteomes" id="UP001154282"/>
    </source>
</evidence>
<feature type="non-terminal residue" evidence="1">
    <location>
        <position position="1"/>
    </location>
</feature>
<keyword evidence="2" id="KW-1185">Reference proteome</keyword>
<comment type="caution">
    <text evidence="1">The sequence shown here is derived from an EMBL/GenBank/DDBJ whole genome shotgun (WGS) entry which is preliminary data.</text>
</comment>
<evidence type="ECO:0000313" key="1">
    <source>
        <dbReference type="EMBL" id="CAI0628675.1"/>
    </source>
</evidence>
<dbReference type="Proteomes" id="UP001154282">
    <property type="component" value="Unassembled WGS sequence"/>
</dbReference>
<dbReference type="AlphaFoldDB" id="A0AAV0S813"/>
<protein>
    <submittedName>
        <fullName evidence="1">Uncharacterized protein</fullName>
    </submittedName>
</protein>
<proteinExistence type="predicted"/>
<sequence length="68" mass="8080">PNLVAHHKTKLKSVAFIPPHVSTGKRERVCSCISKPELWRRRRYNTARETMERWQAGDEVLARRRRGR</sequence>
<dbReference type="EMBL" id="CAMGYJ010000011">
    <property type="protein sequence ID" value="CAI0628675.1"/>
    <property type="molecule type" value="Genomic_DNA"/>
</dbReference>
<reference evidence="1" key="1">
    <citation type="submission" date="2022-08" db="EMBL/GenBank/DDBJ databases">
        <authorList>
            <person name="Gutierrez-Valencia J."/>
        </authorList>
    </citation>
    <scope>NUCLEOTIDE SEQUENCE</scope>
</reference>
<accession>A0AAV0S813</accession>
<gene>
    <name evidence="1" type="ORF">LITE_LOCUS51728</name>
</gene>
<organism evidence="1 2">
    <name type="scientific">Linum tenue</name>
    <dbReference type="NCBI Taxonomy" id="586396"/>
    <lineage>
        <taxon>Eukaryota</taxon>
        <taxon>Viridiplantae</taxon>
        <taxon>Streptophyta</taxon>
        <taxon>Embryophyta</taxon>
        <taxon>Tracheophyta</taxon>
        <taxon>Spermatophyta</taxon>
        <taxon>Magnoliopsida</taxon>
        <taxon>eudicotyledons</taxon>
        <taxon>Gunneridae</taxon>
        <taxon>Pentapetalae</taxon>
        <taxon>rosids</taxon>
        <taxon>fabids</taxon>
        <taxon>Malpighiales</taxon>
        <taxon>Linaceae</taxon>
        <taxon>Linum</taxon>
    </lineage>
</organism>